<evidence type="ECO:0000259" key="4">
    <source>
        <dbReference type="Pfam" id="PF15915"/>
    </source>
</evidence>
<comment type="caution">
    <text evidence="5">The sequence shown here is derived from an EMBL/GenBank/DDBJ whole genome shotgun (WGS) entry which is preliminary data.</text>
</comment>
<accession>A0A0W1R6S2</accession>
<dbReference type="InterPro" id="IPR031803">
    <property type="entry name" value="BAT_GAF/HTH-assoc"/>
</dbReference>
<reference evidence="5 6" key="1">
    <citation type="submission" date="2015-12" db="EMBL/GenBank/DDBJ databases">
        <title>Haloprofundus marisrubri gen. nov., sp. nov., an extremely halophilic archaeon isolated from the Discovery deep brine-seawater interface in the Red Sea.</title>
        <authorList>
            <person name="Zhang G."/>
            <person name="Stingl U."/>
            <person name="Rashid M."/>
        </authorList>
    </citation>
    <scope>NUCLEOTIDE SEQUENCE [LARGE SCALE GENOMIC DNA]</scope>
    <source>
        <strain evidence="5 6">SB9</strain>
    </source>
</reference>
<dbReference type="PANTHER" id="PTHR34236">
    <property type="entry name" value="DIMETHYL SULFOXIDE REDUCTASE TRANSCRIPTIONAL ACTIVATOR"/>
    <property type="match status" value="1"/>
</dbReference>
<dbReference type="Proteomes" id="UP000054387">
    <property type="component" value="Unassembled WGS sequence"/>
</dbReference>
<dbReference type="Pfam" id="PF15915">
    <property type="entry name" value="BAT"/>
    <property type="match status" value="1"/>
</dbReference>
<dbReference type="InterPro" id="IPR007050">
    <property type="entry name" value="HTH_bacterioopsin"/>
</dbReference>
<dbReference type="STRING" id="1514971.AUR64_13385"/>
<organism evidence="5 6">
    <name type="scientific">Haloprofundus marisrubri</name>
    <dbReference type="NCBI Taxonomy" id="1514971"/>
    <lineage>
        <taxon>Archaea</taxon>
        <taxon>Methanobacteriati</taxon>
        <taxon>Methanobacteriota</taxon>
        <taxon>Stenosarchaea group</taxon>
        <taxon>Halobacteria</taxon>
        <taxon>Halobacteriales</taxon>
        <taxon>Haloferacaceae</taxon>
        <taxon>Haloprofundus</taxon>
    </lineage>
</organism>
<dbReference type="OrthoDB" id="156233at2157"/>
<feature type="domain" description="Bacterioopsin transcriptional activator GAF and HTH associated" evidence="4">
    <location>
        <begin position="17"/>
        <end position="125"/>
    </location>
</feature>
<dbReference type="PANTHER" id="PTHR34236:SF1">
    <property type="entry name" value="DIMETHYL SULFOXIDE REDUCTASE TRANSCRIPTIONAL ACTIVATOR"/>
    <property type="match status" value="1"/>
</dbReference>
<dbReference type="EMBL" id="LOPU01000029">
    <property type="protein sequence ID" value="KTG08807.1"/>
    <property type="molecule type" value="Genomic_DNA"/>
</dbReference>
<evidence type="ECO:0000313" key="6">
    <source>
        <dbReference type="Proteomes" id="UP000054387"/>
    </source>
</evidence>
<proteinExistence type="predicted"/>
<name>A0A0W1R6S2_9EURY</name>
<dbReference type="RefSeq" id="WP_058581959.1">
    <property type="nucleotide sequence ID" value="NZ_LOPU01000029.1"/>
</dbReference>
<feature type="domain" description="HTH bat-type" evidence="3">
    <location>
        <begin position="157"/>
        <end position="206"/>
    </location>
</feature>
<evidence type="ECO:0008006" key="7">
    <source>
        <dbReference type="Google" id="ProtNLM"/>
    </source>
</evidence>
<evidence type="ECO:0000313" key="5">
    <source>
        <dbReference type="EMBL" id="KTG08807.1"/>
    </source>
</evidence>
<gene>
    <name evidence="5" type="ORF">AUR64_13385</name>
</gene>
<sequence length="218" mass="24193">MSLIGEFVLDTPILQQALSSKAGVVADVELIQTDEAGVIQLFVWVQGISAEEFAAAVADDPTVTTLTPLVDVDDKRLYHLEYTEYGHRFSAYPAVVELGAMNIDMQWEEGVWQIRMRFPDREALQAYYKQDLDVDVTRHLTAVYSESGELPGESFGLTGPQREILTRALDEGYFEVPRHTTLSELAEGMGISAQAASVRLRRAHKTFVQNGLNGVDAE</sequence>
<dbReference type="Pfam" id="PF04967">
    <property type="entry name" value="HTH_10"/>
    <property type="match status" value="1"/>
</dbReference>
<evidence type="ECO:0000256" key="1">
    <source>
        <dbReference type="ARBA" id="ARBA00023015"/>
    </source>
</evidence>
<evidence type="ECO:0000259" key="3">
    <source>
        <dbReference type="Pfam" id="PF04967"/>
    </source>
</evidence>
<keyword evidence="6" id="KW-1185">Reference proteome</keyword>
<dbReference type="AlphaFoldDB" id="A0A0W1R6S2"/>
<keyword evidence="2" id="KW-0804">Transcription</keyword>
<keyword evidence="1" id="KW-0805">Transcription regulation</keyword>
<protein>
    <recommendedName>
        <fullName evidence="7">Bacterio-opsin activator</fullName>
    </recommendedName>
</protein>
<evidence type="ECO:0000256" key="2">
    <source>
        <dbReference type="ARBA" id="ARBA00023163"/>
    </source>
</evidence>